<keyword evidence="11" id="KW-1185">Reference proteome</keyword>
<evidence type="ECO:0000256" key="7">
    <source>
        <dbReference type="HAMAP-Rule" id="MF_00159"/>
    </source>
</evidence>
<dbReference type="GO" id="GO:0051539">
    <property type="term" value="F:4 iron, 4 sulfur cluster binding"/>
    <property type="evidence" value="ECO:0007669"/>
    <property type="project" value="UniProtKB-UniRule"/>
</dbReference>
<evidence type="ECO:0000256" key="6">
    <source>
        <dbReference type="ARBA" id="ARBA00023229"/>
    </source>
</evidence>
<dbReference type="Proteomes" id="UP000254134">
    <property type="component" value="Unassembled WGS sequence"/>
</dbReference>
<dbReference type="AlphaFoldDB" id="A0A7M2YYK3"/>
<dbReference type="GO" id="GO:0016114">
    <property type="term" value="P:terpenoid biosynthetic process"/>
    <property type="evidence" value="ECO:0007669"/>
    <property type="project" value="InterPro"/>
</dbReference>
<evidence type="ECO:0000313" key="10">
    <source>
        <dbReference type="EMBL" id="RDI75176.1"/>
    </source>
</evidence>
<evidence type="ECO:0000313" key="11">
    <source>
        <dbReference type="Proteomes" id="UP000254134"/>
    </source>
</evidence>
<reference evidence="11" key="2">
    <citation type="journal article" date="2019" name="MicrobiologyOpen">
        <title>High-quality draft genome sequence of Gaiella occulta isolated from a 150 meter deep mineral water borehole and comparison with the genome sequences of other deep-branching lineages of the phylum Actinobacteria.</title>
        <authorList>
            <person name="Severino R."/>
            <person name="Froufe H.J.C."/>
            <person name="Barroso C."/>
            <person name="Albuquerque L."/>
            <person name="Lobo-da-Cunha A."/>
            <person name="da Costa M.S."/>
            <person name="Egas C."/>
        </authorList>
    </citation>
    <scope>NUCLEOTIDE SEQUENCE [LARGE SCALE GENOMIC DNA]</scope>
    <source>
        <strain evidence="11">F2-233</strain>
    </source>
</reference>
<name>A0A7M2YYK3_9ACTN</name>
<dbReference type="Pfam" id="PF04551">
    <property type="entry name" value="GcpE"/>
    <property type="match status" value="1"/>
</dbReference>
<dbReference type="SUPFAM" id="SSF56014">
    <property type="entry name" value="Nitrite and sulphite reductase 4Fe-4S domain-like"/>
    <property type="match status" value="1"/>
</dbReference>
<dbReference type="HAMAP" id="MF_00159">
    <property type="entry name" value="IspG"/>
    <property type="match status" value="1"/>
</dbReference>
<dbReference type="UniPathway" id="UPA00056">
    <property type="reaction ID" value="UER00096"/>
</dbReference>
<dbReference type="InterPro" id="IPR045854">
    <property type="entry name" value="NO2/SO3_Rdtase_4Fe4S_sf"/>
</dbReference>
<comment type="catalytic activity">
    <reaction evidence="7">
        <text>(2E)-4-hydroxy-3-methylbut-2-enyl diphosphate + oxidized [flavodoxin] + H2O + 2 H(+) = 2-C-methyl-D-erythritol 2,4-cyclic diphosphate + reduced [flavodoxin]</text>
        <dbReference type="Rhea" id="RHEA:43604"/>
        <dbReference type="Rhea" id="RHEA-COMP:10622"/>
        <dbReference type="Rhea" id="RHEA-COMP:10623"/>
        <dbReference type="ChEBI" id="CHEBI:15377"/>
        <dbReference type="ChEBI" id="CHEBI:15378"/>
        <dbReference type="ChEBI" id="CHEBI:57618"/>
        <dbReference type="ChEBI" id="CHEBI:58210"/>
        <dbReference type="ChEBI" id="CHEBI:58483"/>
        <dbReference type="ChEBI" id="CHEBI:128753"/>
        <dbReference type="EC" id="1.17.7.3"/>
    </reaction>
</comment>
<keyword evidence="5 7" id="KW-0411">Iron-sulfur</keyword>
<comment type="similarity">
    <text evidence="7">Belongs to the IspG family.</text>
</comment>
<dbReference type="RefSeq" id="WP_114795407.1">
    <property type="nucleotide sequence ID" value="NZ_QQZY01000002.1"/>
</dbReference>
<comment type="pathway">
    <text evidence="7">Isoprenoid biosynthesis; isopentenyl diphosphate biosynthesis via DXP pathway; isopentenyl diphosphate from 1-deoxy-D-xylulose 5-phosphate: step 5/6.</text>
</comment>
<keyword evidence="4 7" id="KW-0408">Iron</keyword>
<dbReference type="GO" id="GO:0005506">
    <property type="term" value="F:iron ion binding"/>
    <property type="evidence" value="ECO:0007669"/>
    <property type="project" value="InterPro"/>
</dbReference>
<comment type="cofactor">
    <cofactor evidence="7">
        <name>[4Fe-4S] cluster</name>
        <dbReference type="ChEBI" id="CHEBI:49883"/>
    </cofactor>
    <text evidence="7">Binds 1 [4Fe-4S] cluster.</text>
</comment>
<protein>
    <recommendedName>
        <fullName evidence="7">4-hydroxy-3-methylbut-2-en-1-yl diphosphate synthase (flavodoxin)</fullName>
        <ecNumber evidence="7">1.17.7.3</ecNumber>
    </recommendedName>
    <alternativeName>
        <fullName evidence="7">1-hydroxy-2-methyl-2-(E)-butenyl 4-diphosphate synthase</fullName>
    </alternativeName>
</protein>
<comment type="caution">
    <text evidence="10">The sequence shown here is derived from an EMBL/GenBank/DDBJ whole genome shotgun (WGS) entry which is preliminary data.</text>
</comment>
<dbReference type="InterPro" id="IPR004588">
    <property type="entry name" value="IspG_bac-typ"/>
</dbReference>
<dbReference type="InterPro" id="IPR058579">
    <property type="entry name" value="IspG_C"/>
</dbReference>
<keyword evidence="6 7" id="KW-0414">Isoprene biosynthesis</keyword>
<dbReference type="FunFam" id="3.20.20.20:FF:000001">
    <property type="entry name" value="4-hydroxy-3-methylbut-2-en-1-yl diphosphate synthase (flavodoxin)"/>
    <property type="match status" value="1"/>
</dbReference>
<feature type="domain" description="IspG C-terminal" evidence="9">
    <location>
        <begin position="259"/>
        <end position="345"/>
    </location>
</feature>
<dbReference type="EMBL" id="QQZY01000002">
    <property type="protein sequence ID" value="RDI75176.1"/>
    <property type="molecule type" value="Genomic_DNA"/>
</dbReference>
<feature type="binding site" evidence="7">
    <location>
        <position position="262"/>
    </location>
    <ligand>
        <name>[4Fe-4S] cluster</name>
        <dbReference type="ChEBI" id="CHEBI:49883"/>
    </ligand>
</feature>
<evidence type="ECO:0000256" key="4">
    <source>
        <dbReference type="ARBA" id="ARBA00023004"/>
    </source>
</evidence>
<evidence type="ECO:0000259" key="9">
    <source>
        <dbReference type="Pfam" id="PF26540"/>
    </source>
</evidence>
<dbReference type="EC" id="1.17.7.3" evidence="7"/>
<organism evidence="10 11">
    <name type="scientific">Gaiella occulta</name>
    <dbReference type="NCBI Taxonomy" id="1002870"/>
    <lineage>
        <taxon>Bacteria</taxon>
        <taxon>Bacillati</taxon>
        <taxon>Actinomycetota</taxon>
        <taxon>Thermoleophilia</taxon>
        <taxon>Gaiellales</taxon>
        <taxon>Gaiellaceae</taxon>
        <taxon>Gaiella</taxon>
    </lineage>
</organism>
<comment type="function">
    <text evidence="7">Converts 2C-methyl-D-erythritol 2,4-cyclodiphosphate (ME-2,4cPP) into 1-hydroxy-2-methyl-2-(E)-butenyl 4-diphosphate.</text>
</comment>
<dbReference type="NCBIfam" id="TIGR00612">
    <property type="entry name" value="ispG_gcpE"/>
    <property type="match status" value="1"/>
</dbReference>
<dbReference type="InterPro" id="IPR058578">
    <property type="entry name" value="IspG_TIM"/>
</dbReference>
<feature type="binding site" evidence="7">
    <location>
        <position position="297"/>
    </location>
    <ligand>
        <name>[4Fe-4S] cluster</name>
        <dbReference type="ChEBI" id="CHEBI:49883"/>
    </ligand>
</feature>
<dbReference type="InterPro" id="IPR016425">
    <property type="entry name" value="IspG_bac"/>
</dbReference>
<sequence>MASGVQIDVGGVAIGGGAPVVVQSMTLTKTHDVEATTAQIAALASAGCEVVRCAVPKIEDAEALKRIVRLSPLPVIADIHFNASLALKAIEAGVAAVRINPGNIGGPDKVKLVVDAAKKAGIAMRIGANSGSLPAHLQELARRDQAEALVAAALEEVELLEKLDYRDFKISVKATHVPTMIRAYRMLAAKVPYPLHLGVTEAGTPFAGAIKSAVGIGSLLADGIGDTFRVSLTADPVREVEVAWEILKSLGLRERGPVMIACPSCGRDNVGVENLAVVVEERLKAYPQAFEVAVMGCAVNGPGEAGDADFGIAGGRDVGFLYAHGRVLKKVSSDILIDELFHEIDRWIEAGMPRPKRLRMAKPAALAMAEASLIPLD</sequence>
<keyword evidence="3 7" id="KW-0560">Oxidoreductase</keyword>
<dbReference type="Pfam" id="PF26540">
    <property type="entry name" value="GcpE_C"/>
    <property type="match status" value="1"/>
</dbReference>
<evidence type="ECO:0000259" key="8">
    <source>
        <dbReference type="Pfam" id="PF04551"/>
    </source>
</evidence>
<evidence type="ECO:0000256" key="5">
    <source>
        <dbReference type="ARBA" id="ARBA00023014"/>
    </source>
</evidence>
<dbReference type="InterPro" id="IPR011005">
    <property type="entry name" value="Dihydropteroate_synth-like_sf"/>
</dbReference>
<dbReference type="PIRSF" id="PIRSF004640">
    <property type="entry name" value="IspG"/>
    <property type="match status" value="1"/>
</dbReference>
<keyword evidence="1 7" id="KW-0004">4Fe-4S</keyword>
<proteinExistence type="inferred from homology"/>
<gene>
    <name evidence="7" type="primary">ispG</name>
    <name evidence="10" type="ORF">Gocc_0974</name>
</gene>
<dbReference type="GO" id="GO:0141197">
    <property type="term" value="F:4-hydroxy-3-methylbut-2-enyl-diphosphate synthase activity (flavodoxin)"/>
    <property type="evidence" value="ECO:0007669"/>
    <property type="project" value="UniProtKB-EC"/>
</dbReference>
<feature type="binding site" evidence="7">
    <location>
        <position position="304"/>
    </location>
    <ligand>
        <name>[4Fe-4S] cluster</name>
        <dbReference type="ChEBI" id="CHEBI:49883"/>
    </ligand>
</feature>
<accession>A0A7M2YYK3</accession>
<dbReference type="PANTHER" id="PTHR30454:SF0">
    <property type="entry name" value="4-HYDROXY-3-METHYLBUT-2-EN-1-YL DIPHOSPHATE SYNTHASE (FERREDOXIN), CHLOROPLASTIC"/>
    <property type="match status" value="1"/>
</dbReference>
<dbReference type="NCBIfam" id="NF001540">
    <property type="entry name" value="PRK00366.1"/>
    <property type="match status" value="1"/>
</dbReference>
<feature type="domain" description="IspG TIM-barrel" evidence="8">
    <location>
        <begin position="6"/>
        <end position="244"/>
    </location>
</feature>
<dbReference type="GO" id="GO:0019288">
    <property type="term" value="P:isopentenyl diphosphate biosynthetic process, methylerythritol 4-phosphate pathway"/>
    <property type="evidence" value="ECO:0007669"/>
    <property type="project" value="UniProtKB-UniRule"/>
</dbReference>
<dbReference type="Gene3D" id="3.20.20.20">
    <property type="entry name" value="Dihydropteroate synthase-like"/>
    <property type="match status" value="1"/>
</dbReference>
<reference evidence="10 11" key="1">
    <citation type="submission" date="2018-07" db="EMBL/GenBank/DDBJ databases">
        <title>High-quality-draft genome sequence of Gaiella occulta.</title>
        <authorList>
            <person name="Severino R."/>
            <person name="Froufe H.J.C."/>
            <person name="Rainey F.A."/>
            <person name="Barroso C."/>
            <person name="Albuquerque L."/>
            <person name="Lobo-Da-Cunha A."/>
            <person name="Da Costa M.S."/>
            <person name="Egas C."/>
        </authorList>
    </citation>
    <scope>NUCLEOTIDE SEQUENCE [LARGE SCALE GENOMIC DNA]</scope>
    <source>
        <strain evidence="10 11">F2-233</strain>
    </source>
</reference>
<dbReference type="SUPFAM" id="SSF51717">
    <property type="entry name" value="Dihydropteroate synthetase-like"/>
    <property type="match status" value="1"/>
</dbReference>
<dbReference type="PANTHER" id="PTHR30454">
    <property type="entry name" value="4-HYDROXY-3-METHYLBUT-2-EN-1-YL DIPHOSPHATE SYNTHASE"/>
    <property type="match status" value="1"/>
</dbReference>
<dbReference type="GO" id="GO:0046429">
    <property type="term" value="F:4-hydroxy-3-methylbut-2-en-1-yl diphosphate synthase activity (ferredoxin)"/>
    <property type="evidence" value="ECO:0007669"/>
    <property type="project" value="UniProtKB-UniRule"/>
</dbReference>
<keyword evidence="2 7" id="KW-0479">Metal-binding</keyword>
<evidence type="ECO:0000256" key="1">
    <source>
        <dbReference type="ARBA" id="ARBA00022485"/>
    </source>
</evidence>
<evidence type="ECO:0000256" key="2">
    <source>
        <dbReference type="ARBA" id="ARBA00022723"/>
    </source>
</evidence>
<feature type="binding site" evidence="7">
    <location>
        <position position="265"/>
    </location>
    <ligand>
        <name>[4Fe-4S] cluster</name>
        <dbReference type="ChEBI" id="CHEBI:49883"/>
    </ligand>
</feature>
<dbReference type="Gene3D" id="3.30.413.10">
    <property type="entry name" value="Sulfite Reductase Hemoprotein, domain 1"/>
    <property type="match status" value="1"/>
</dbReference>
<dbReference type="OrthoDB" id="9803214at2"/>
<evidence type="ECO:0000256" key="3">
    <source>
        <dbReference type="ARBA" id="ARBA00023002"/>
    </source>
</evidence>